<dbReference type="Proteomes" id="UP001309876">
    <property type="component" value="Unassembled WGS sequence"/>
</dbReference>
<keyword evidence="3" id="KW-1185">Reference proteome</keyword>
<name>A0AAN7YG01_9EURO</name>
<dbReference type="Pfam" id="PF22942">
    <property type="entry name" value="DUF7025"/>
    <property type="match status" value="1"/>
</dbReference>
<dbReference type="EMBL" id="JAVRRJ010000004">
    <property type="protein sequence ID" value="KAK5085157.1"/>
    <property type="molecule type" value="Genomic_DNA"/>
</dbReference>
<comment type="caution">
    <text evidence="2">The sequence shown here is derived from an EMBL/GenBank/DDBJ whole genome shotgun (WGS) entry which is preliminary data.</text>
</comment>
<organism evidence="2 3">
    <name type="scientific">Lithohypha guttulata</name>
    <dbReference type="NCBI Taxonomy" id="1690604"/>
    <lineage>
        <taxon>Eukaryota</taxon>
        <taxon>Fungi</taxon>
        <taxon>Dikarya</taxon>
        <taxon>Ascomycota</taxon>
        <taxon>Pezizomycotina</taxon>
        <taxon>Eurotiomycetes</taxon>
        <taxon>Chaetothyriomycetidae</taxon>
        <taxon>Chaetothyriales</taxon>
        <taxon>Trichomeriaceae</taxon>
        <taxon>Lithohypha</taxon>
    </lineage>
</organism>
<dbReference type="InterPro" id="IPR054289">
    <property type="entry name" value="DUF7025"/>
</dbReference>
<evidence type="ECO:0000259" key="1">
    <source>
        <dbReference type="Pfam" id="PF22942"/>
    </source>
</evidence>
<gene>
    <name evidence="2" type="ORF">LTR05_004436</name>
</gene>
<evidence type="ECO:0000313" key="3">
    <source>
        <dbReference type="Proteomes" id="UP001309876"/>
    </source>
</evidence>
<reference evidence="2 3" key="1">
    <citation type="submission" date="2023-08" db="EMBL/GenBank/DDBJ databases">
        <title>Black Yeasts Isolated from many extreme environments.</title>
        <authorList>
            <person name="Coleine C."/>
            <person name="Stajich J.E."/>
            <person name="Selbmann L."/>
        </authorList>
    </citation>
    <scope>NUCLEOTIDE SEQUENCE [LARGE SCALE GENOMIC DNA]</scope>
    <source>
        <strain evidence="2 3">CCFEE 5910</strain>
    </source>
</reference>
<proteinExistence type="predicted"/>
<evidence type="ECO:0000313" key="2">
    <source>
        <dbReference type="EMBL" id="KAK5085157.1"/>
    </source>
</evidence>
<sequence length="468" mass="53396">MAGKRTVDFNHLWTLFPIGSFAVSEIRGLSHICQVIENYAEVVLPDPNARKREEKHLSLKFASYGFDGYNLGSYEDRFLFIDFQGFPSIADLDYRPLKYDEIFGDVGIVAGRVVVDCLQARRTGPAFLKFFYYTERTVMPIPAKRQAIYNAMRLLFLMTPTRRPNAEEQEKRRQFFDAHEEYLMLMKPALPAYSLDLNAWLNIGKLEPIVFIENPMDRLIGSNSKRMGLLSLLIDSTVELISQEDTEDKRIEHTRQEPLHILFNGATGAWKTATVKAIAELNKRPLVSVGISIAGTSHESMRMRFSQMLGNARSWRALVADDNVTFALGKNKPQTFRNQAHVATDFATLLEHFQGVFLLVKRDGQHLVHSDMRQVPAHLKFEEFGNKQREKIWHSLLKGGDVSWKICNSAIREISEWQLNGHEIEHLFQNLRLLVPLYAGKDITAADMEGLRDGPDIMSSRGMESAGF</sequence>
<protein>
    <recommendedName>
        <fullName evidence="1">DUF7025 domain-containing protein</fullName>
    </recommendedName>
</protein>
<dbReference type="AlphaFoldDB" id="A0AAN7YG01"/>
<feature type="domain" description="DUF7025" evidence="1">
    <location>
        <begin position="4"/>
        <end position="100"/>
    </location>
</feature>
<accession>A0AAN7YG01</accession>
<dbReference type="SUPFAM" id="SSF52540">
    <property type="entry name" value="P-loop containing nucleoside triphosphate hydrolases"/>
    <property type="match status" value="1"/>
</dbReference>
<dbReference type="PANTHER" id="PTHR46411:SF3">
    <property type="entry name" value="AAA+ ATPASE DOMAIN-CONTAINING PROTEIN"/>
    <property type="match status" value="1"/>
</dbReference>
<dbReference type="InterPro" id="IPR027417">
    <property type="entry name" value="P-loop_NTPase"/>
</dbReference>
<dbReference type="PANTHER" id="PTHR46411">
    <property type="entry name" value="FAMILY ATPASE, PUTATIVE-RELATED"/>
    <property type="match status" value="1"/>
</dbReference>